<feature type="domain" description="Peptidase S8/S53" evidence="9">
    <location>
        <begin position="155"/>
        <end position="409"/>
    </location>
</feature>
<evidence type="ECO:0000313" key="12">
    <source>
        <dbReference type="EMBL" id="SCG40876.1"/>
    </source>
</evidence>
<dbReference type="InterPro" id="IPR036116">
    <property type="entry name" value="FN3_sf"/>
</dbReference>
<keyword evidence="4 6" id="KW-0378">Hydrolase</keyword>
<evidence type="ECO:0000256" key="5">
    <source>
        <dbReference type="ARBA" id="ARBA00022825"/>
    </source>
</evidence>
<feature type="domain" description="SbsA Ig-like" evidence="10">
    <location>
        <begin position="566"/>
        <end position="661"/>
    </location>
</feature>
<dbReference type="InterPro" id="IPR015500">
    <property type="entry name" value="Peptidase_S8_subtilisin-rel"/>
</dbReference>
<dbReference type="Gene3D" id="2.60.120.380">
    <property type="match status" value="1"/>
</dbReference>
<dbReference type="InterPro" id="IPR022398">
    <property type="entry name" value="Peptidase_S8_His-AS"/>
</dbReference>
<protein>
    <submittedName>
        <fullName evidence="12">Ig-like domain-containing protein</fullName>
    </submittedName>
</protein>
<dbReference type="PANTHER" id="PTHR43806:SF11">
    <property type="entry name" value="CEREVISIN-RELATED"/>
    <property type="match status" value="1"/>
</dbReference>
<feature type="active site" description="Charge relay system" evidence="6">
    <location>
        <position position="194"/>
    </location>
</feature>
<dbReference type="InterPro" id="IPR014755">
    <property type="entry name" value="Cu-Rt/internalin_Ig-like"/>
</dbReference>
<dbReference type="AlphaFoldDB" id="A0A1C5H4A9"/>
<feature type="domain" description="Fervidolysin-like N-terminal prodomain" evidence="11">
    <location>
        <begin position="39"/>
        <end position="111"/>
    </location>
</feature>
<dbReference type="PROSITE" id="PS00137">
    <property type="entry name" value="SUBTILASE_HIS"/>
    <property type="match status" value="1"/>
</dbReference>
<dbReference type="InterPro" id="IPR000209">
    <property type="entry name" value="Peptidase_S8/S53_dom"/>
</dbReference>
<evidence type="ECO:0000256" key="7">
    <source>
        <dbReference type="RuleBase" id="RU003355"/>
    </source>
</evidence>
<dbReference type="InterPro" id="IPR013783">
    <property type="entry name" value="Ig-like_fold"/>
</dbReference>
<dbReference type="InterPro" id="IPR036852">
    <property type="entry name" value="Peptidase_S8/S53_dom_sf"/>
</dbReference>
<evidence type="ECO:0000256" key="6">
    <source>
        <dbReference type="PROSITE-ProRule" id="PRU01240"/>
    </source>
</evidence>
<dbReference type="Pfam" id="PF00082">
    <property type="entry name" value="Peptidase_S8"/>
    <property type="match status" value="1"/>
</dbReference>
<dbReference type="Gene3D" id="2.60.40.10">
    <property type="entry name" value="Immunoglobulins"/>
    <property type="match status" value="1"/>
</dbReference>
<evidence type="ECO:0000259" key="9">
    <source>
        <dbReference type="Pfam" id="PF00082"/>
    </source>
</evidence>
<dbReference type="PROSITE" id="PS51892">
    <property type="entry name" value="SUBTILASE"/>
    <property type="match status" value="1"/>
</dbReference>
<keyword evidence="3 8" id="KW-0732">Signal</keyword>
<dbReference type="GO" id="GO:0006508">
    <property type="term" value="P:proteolysis"/>
    <property type="evidence" value="ECO:0007669"/>
    <property type="project" value="UniProtKB-KW"/>
</dbReference>
<dbReference type="InterPro" id="IPR032812">
    <property type="entry name" value="SbsA_Ig"/>
</dbReference>
<dbReference type="SUPFAM" id="SSF49265">
    <property type="entry name" value="Fibronectin type III"/>
    <property type="match status" value="1"/>
</dbReference>
<dbReference type="PRINTS" id="PR00723">
    <property type="entry name" value="SUBTILISIN"/>
</dbReference>
<evidence type="ECO:0000256" key="3">
    <source>
        <dbReference type="ARBA" id="ARBA00022729"/>
    </source>
</evidence>
<evidence type="ECO:0000259" key="11">
    <source>
        <dbReference type="Pfam" id="PF22148"/>
    </source>
</evidence>
<dbReference type="InterPro" id="IPR023828">
    <property type="entry name" value="Peptidase_S8_Ser-AS"/>
</dbReference>
<evidence type="ECO:0000256" key="1">
    <source>
        <dbReference type="ARBA" id="ARBA00011073"/>
    </source>
</evidence>
<evidence type="ECO:0000256" key="8">
    <source>
        <dbReference type="SAM" id="SignalP"/>
    </source>
</evidence>
<feature type="signal peptide" evidence="8">
    <location>
        <begin position="1"/>
        <end position="21"/>
    </location>
</feature>
<evidence type="ECO:0000259" key="10">
    <source>
        <dbReference type="Pfam" id="PF13205"/>
    </source>
</evidence>
<proteinExistence type="inferred from homology"/>
<dbReference type="Gene3D" id="3.40.50.200">
    <property type="entry name" value="Peptidase S8/S53 domain"/>
    <property type="match status" value="1"/>
</dbReference>
<feature type="active site" description="Charge relay system" evidence="6">
    <location>
        <position position="361"/>
    </location>
</feature>
<dbReference type="InterPro" id="IPR054399">
    <property type="entry name" value="Fervidolysin-like_N_prodom"/>
</dbReference>
<dbReference type="Pfam" id="PF13205">
    <property type="entry name" value="Big_5"/>
    <property type="match status" value="1"/>
</dbReference>
<evidence type="ECO:0000313" key="13">
    <source>
        <dbReference type="Proteomes" id="UP000198210"/>
    </source>
</evidence>
<gene>
    <name evidence="12" type="ORF">GA0074704_1043</name>
</gene>
<evidence type="ECO:0000256" key="4">
    <source>
        <dbReference type="ARBA" id="ARBA00022801"/>
    </source>
</evidence>
<organism evidence="12 13">
    <name type="scientific">Micromonospora siamensis</name>
    <dbReference type="NCBI Taxonomy" id="299152"/>
    <lineage>
        <taxon>Bacteria</taxon>
        <taxon>Bacillati</taxon>
        <taxon>Actinomycetota</taxon>
        <taxon>Actinomycetes</taxon>
        <taxon>Micromonosporales</taxon>
        <taxon>Micromonosporaceae</taxon>
        <taxon>Micromonospora</taxon>
    </lineage>
</organism>
<dbReference type="Pfam" id="PF22148">
    <property type="entry name" value="Fervidolysin_NPro-like"/>
    <property type="match status" value="1"/>
</dbReference>
<evidence type="ECO:0000256" key="2">
    <source>
        <dbReference type="ARBA" id="ARBA00022670"/>
    </source>
</evidence>
<name>A0A1C5H4A9_9ACTN</name>
<dbReference type="InterPro" id="IPR023827">
    <property type="entry name" value="Peptidase_S8_Asp-AS"/>
</dbReference>
<dbReference type="GO" id="GO:0004252">
    <property type="term" value="F:serine-type endopeptidase activity"/>
    <property type="evidence" value="ECO:0007669"/>
    <property type="project" value="UniProtKB-UniRule"/>
</dbReference>
<dbReference type="PROSITE" id="PS00138">
    <property type="entry name" value="SUBTILASE_SER"/>
    <property type="match status" value="1"/>
</dbReference>
<feature type="chain" id="PRO_5008717320" evidence="8">
    <location>
        <begin position="22"/>
        <end position="951"/>
    </location>
</feature>
<keyword evidence="5 6" id="KW-0720">Serine protease</keyword>
<dbReference type="SUPFAM" id="SSF52743">
    <property type="entry name" value="Subtilisin-like"/>
    <property type="match status" value="1"/>
</dbReference>
<dbReference type="Gene3D" id="2.60.40.1220">
    <property type="match status" value="1"/>
</dbReference>
<dbReference type="Proteomes" id="UP000198210">
    <property type="component" value="Chromosome I"/>
</dbReference>
<dbReference type="InterPro" id="IPR050131">
    <property type="entry name" value="Peptidase_S8_subtilisin-like"/>
</dbReference>
<dbReference type="GO" id="GO:0005975">
    <property type="term" value="P:carbohydrate metabolic process"/>
    <property type="evidence" value="ECO:0007669"/>
    <property type="project" value="UniProtKB-ARBA"/>
</dbReference>
<comment type="similarity">
    <text evidence="1 6 7">Belongs to the peptidase S8 family.</text>
</comment>
<accession>A0A1C5H4A9</accession>
<reference evidence="12 13" key="1">
    <citation type="submission" date="2016-06" db="EMBL/GenBank/DDBJ databases">
        <authorList>
            <person name="Kjaerup R.B."/>
            <person name="Dalgaard T.S."/>
            <person name="Juul-Madsen H.R."/>
        </authorList>
    </citation>
    <scope>NUCLEOTIDE SEQUENCE [LARGE SCALE GENOMIC DNA]</scope>
    <source>
        <strain evidence="12 13">DSM 45097</strain>
    </source>
</reference>
<keyword evidence="2 6" id="KW-0645">Protease</keyword>
<dbReference type="PROSITE" id="PS00136">
    <property type="entry name" value="SUBTILASE_ASP"/>
    <property type="match status" value="1"/>
</dbReference>
<feature type="active site" description="Charge relay system" evidence="6">
    <location>
        <position position="161"/>
    </location>
</feature>
<sequence>MAALALAVTGTIVPSVAAAQAAPSPDHPQLKNMQIPRPERAAAADKPEFDPHTVLVKFKSGTSKSAKDRAVSRRSARVAAKVEGTEYVKVRTDGSAQDLLTTLRKDPAVVKATLDYRRYATTTPNDPAYVYGDQGYLNTVRMADAWSISQGTTSQVIAVLDTGVMTTHEDLLGRVVSGWNAISPGSSWSDNNGHGTEVAGIAGAATNNGIGIAGTAWSSKIMPVKVLDADGGGTDSTIAAGINWATAHGAKIINLSLGGTEDNPVLHDAIKAATAKGVLVVAAAGNDGDDTPQYPAAYPEVLAVGATDGRGRITDFSSSGDWVDVAAPGFHLTSTAWHPAHPTENDWYVIGDSQGGASGTSFSAPMVAGIAALVRTRNPKMTPAQVLARIKATARDAGPRGIDPYYGAGIVDANNAVGGRWAAEFPQLTIGDSNETPARATVLPNYGTSTNASIGVEGDLDWYRIDGAPGQRWRVQVAPPAYNSVAPQSTDPVVALYDADLKLIDEVDAYGPGATEQVVGTPGTGTFYIRVRNYNGARDAANYILSTFPDGTATPSTPGAQEWVRNVTPTPYINSQSLATRPTVTFARNVDPASVTTGTVKLVNGRTGATVAGTPTLSGSTVTFTPAAPLLDYTPYRIVVDGVRDTAGNTQATPYSSVFRTVDTVPGKVGSLTAKGVYRGVNLSWTLPNITDLDHVVVRMSPGPSAPAGPTYGTGLYAPNNTAAAVANLVPGQTYAFGIWVVDRSGKVSGVAGIRAVGTATSISSNTTSIAYGGTVTVTGKVTRVDTGAGIAGAKAELHARRKGTTTFVVVGTATSAADGTLSFAHKPSGALEYKWVYRGGNGLIGAASGLRGVWVATTVSATLSATSIPLGGSVSLTGKVAPSHAGQAVYLQRSVNGAWHDVIGAKLSVTSAYSFAIKPTAKGTYTYRVRKPGDTDHAIGYSSPVSFKVY</sequence>
<dbReference type="EMBL" id="LT607751">
    <property type="protein sequence ID" value="SCG40876.1"/>
    <property type="molecule type" value="Genomic_DNA"/>
</dbReference>
<keyword evidence="13" id="KW-1185">Reference proteome</keyword>
<dbReference type="PANTHER" id="PTHR43806">
    <property type="entry name" value="PEPTIDASE S8"/>
    <property type="match status" value="1"/>
</dbReference>